<evidence type="ECO:0000313" key="7">
    <source>
        <dbReference type="EMBL" id="MBK1877357.1"/>
    </source>
</evidence>
<dbReference type="EMBL" id="JAENIL010000017">
    <property type="protein sequence ID" value="MBK1877357.1"/>
    <property type="molecule type" value="Genomic_DNA"/>
</dbReference>
<dbReference type="PROSITE" id="PS51669">
    <property type="entry name" value="4FE4S_MOW_BIS_MGD"/>
    <property type="match status" value="1"/>
</dbReference>
<dbReference type="InterPro" id="IPR006656">
    <property type="entry name" value="Mopterin_OxRdtase"/>
</dbReference>
<comment type="caution">
    <text evidence="7">The sequence shown here is derived from an EMBL/GenBank/DDBJ whole genome shotgun (WGS) entry which is preliminary data.</text>
</comment>
<dbReference type="Gene3D" id="3.40.228.10">
    <property type="entry name" value="Dimethylsulfoxide Reductase, domain 2"/>
    <property type="match status" value="1"/>
</dbReference>
<evidence type="ECO:0000256" key="1">
    <source>
        <dbReference type="ARBA" id="ARBA00022485"/>
    </source>
</evidence>
<evidence type="ECO:0000256" key="2">
    <source>
        <dbReference type="ARBA" id="ARBA00022723"/>
    </source>
</evidence>
<dbReference type="GO" id="GO:0022904">
    <property type="term" value="P:respiratory electron transport chain"/>
    <property type="evidence" value="ECO:0007669"/>
    <property type="project" value="TreeGrafter"/>
</dbReference>
<keyword evidence="2" id="KW-0479">Metal-binding</keyword>
<proteinExistence type="predicted"/>
<dbReference type="SUPFAM" id="SSF50692">
    <property type="entry name" value="ADC-like"/>
    <property type="match status" value="1"/>
</dbReference>
<dbReference type="Pfam" id="PF00384">
    <property type="entry name" value="Molybdopterin"/>
    <property type="match status" value="1"/>
</dbReference>
<gene>
    <name evidence="7" type="ORF">JIN87_10795</name>
</gene>
<dbReference type="PANTHER" id="PTHR43105:SF10">
    <property type="entry name" value="NADH-QUINONE OXIDOREDUCTASE SUBUNIT G"/>
    <property type="match status" value="1"/>
</dbReference>
<reference evidence="7" key="1">
    <citation type="submission" date="2021-01" db="EMBL/GenBank/DDBJ databases">
        <title>Modified the classification status of verrucomicrobia.</title>
        <authorList>
            <person name="Feng X."/>
        </authorList>
    </citation>
    <scope>NUCLEOTIDE SEQUENCE</scope>
    <source>
        <strain evidence="7">KCTC 13126</strain>
    </source>
</reference>
<dbReference type="GO" id="GO:0046872">
    <property type="term" value="F:metal ion binding"/>
    <property type="evidence" value="ECO:0007669"/>
    <property type="project" value="UniProtKB-KW"/>
</dbReference>
<keyword evidence="1" id="KW-0004">4Fe-4S</keyword>
<dbReference type="Gene3D" id="2.20.25.90">
    <property type="entry name" value="ADC-like domains"/>
    <property type="match status" value="1"/>
</dbReference>
<dbReference type="Pfam" id="PF04879">
    <property type="entry name" value="Molybdop_Fe4S4"/>
    <property type="match status" value="1"/>
</dbReference>
<protein>
    <submittedName>
        <fullName evidence="7">Molybdopterin oxidoreductase family protein</fullName>
    </submittedName>
</protein>
<dbReference type="InterPro" id="IPR050123">
    <property type="entry name" value="Prok_molybdopt-oxidoreductase"/>
</dbReference>
<dbReference type="PROSITE" id="PS00551">
    <property type="entry name" value="MOLYBDOPTERIN_PROK_1"/>
    <property type="match status" value="1"/>
</dbReference>
<keyword evidence="3" id="KW-0408">Iron</keyword>
<dbReference type="Proteomes" id="UP000617628">
    <property type="component" value="Unassembled WGS sequence"/>
</dbReference>
<dbReference type="InterPro" id="IPR009010">
    <property type="entry name" value="Asp_de-COase-like_dom_sf"/>
</dbReference>
<dbReference type="Gene3D" id="2.40.40.20">
    <property type="match status" value="1"/>
</dbReference>
<sequence>MAKLALPEESYADQFGPHLNYTPEGGWDTREPDKLVDTHCCFCGVQCGITLKVKENRVIGFEPREDFPVNEGKLCPKGVKRYMQNEHPDRLKSPLIADPLTGFRKASWDEAYSKTVDEINRIQAKYGKDSFAFLGGASMTNEKAYLNGKFARIALQTANIDYNGRLCMVSAGAANKIAFGIDRAASPWEDIPKAKVIILAGTNLAECFPVLTKFIWKARDNGAKIIVIDPRVTPIARTADLYLPVKPGRDSALANGILHQLIKNNWTDEGFLANHTDGWEQVAETVEKYTPEYTEKITGVPAASIIKAGELWGPPETSMLLHARGIEHHTKGVENVLSYMNLVLATGRIGREGCGYGAITGQGNGQGGREHGQRCNQLPGGRDINNKDHREHIANFWGVEESSLPYEGLTACEIIDAIEEGKIKGLLSISFNPLVSIPDSNRTRKALEKLEYFGCIDFFMNETARYADVVMAGSLQEEDEGTVTTGEGRCVKLNQSVTPPGDAKADWKIICDLAERLGKKDYFDYTGPGQIFDELARASAGGVNDYSGMSWERIEQENGVFWPCKGESHPGTPRLFEDKKFYTPNGKAQMKGFEYRPPAEDVDAEYPIIFTTGRVVSQYLSGTQTRRIGSLVDQYPEPLCELHPMLADHLGIQDGDILKVSSRRGHIILPAQVVKTIRPDTVFIPYHWADKKAANQLTNRELDPTSKIPEFKVCACKVEKIEDAPNKKYELAGQIAGKPPSSPIKFYPKPPEHLSAR</sequence>
<dbReference type="PANTHER" id="PTHR43105">
    <property type="entry name" value="RESPIRATORY NITRATE REDUCTASE"/>
    <property type="match status" value="1"/>
</dbReference>
<dbReference type="RefSeq" id="WP_200355572.1">
    <property type="nucleotide sequence ID" value="NZ_JAENIL010000017.1"/>
</dbReference>
<dbReference type="Pfam" id="PF01568">
    <property type="entry name" value="Molydop_binding"/>
    <property type="match status" value="1"/>
</dbReference>
<name>A0A934VPJ4_9BACT</name>
<dbReference type="InterPro" id="IPR006657">
    <property type="entry name" value="MoPterin_dinucl-bd_dom"/>
</dbReference>
<dbReference type="GO" id="GO:0016020">
    <property type="term" value="C:membrane"/>
    <property type="evidence" value="ECO:0007669"/>
    <property type="project" value="TreeGrafter"/>
</dbReference>
<organism evidence="7 8">
    <name type="scientific">Pelagicoccus mobilis</name>
    <dbReference type="NCBI Taxonomy" id="415221"/>
    <lineage>
        <taxon>Bacteria</taxon>
        <taxon>Pseudomonadati</taxon>
        <taxon>Verrucomicrobiota</taxon>
        <taxon>Opitutia</taxon>
        <taxon>Puniceicoccales</taxon>
        <taxon>Pelagicoccaceae</taxon>
        <taxon>Pelagicoccus</taxon>
    </lineage>
</organism>
<evidence type="ECO:0000256" key="5">
    <source>
        <dbReference type="SAM" id="MobiDB-lite"/>
    </source>
</evidence>
<evidence type="ECO:0000256" key="3">
    <source>
        <dbReference type="ARBA" id="ARBA00023004"/>
    </source>
</evidence>
<dbReference type="InterPro" id="IPR027467">
    <property type="entry name" value="MopterinOxRdtase_cofactor_BS"/>
</dbReference>
<evidence type="ECO:0000259" key="6">
    <source>
        <dbReference type="PROSITE" id="PS51669"/>
    </source>
</evidence>
<dbReference type="InterPro" id="IPR006963">
    <property type="entry name" value="Mopterin_OxRdtase_4Fe-4S_dom"/>
</dbReference>
<dbReference type="GO" id="GO:0003954">
    <property type="term" value="F:NADH dehydrogenase activity"/>
    <property type="evidence" value="ECO:0007669"/>
    <property type="project" value="TreeGrafter"/>
</dbReference>
<dbReference type="SMART" id="SM00926">
    <property type="entry name" value="Molybdop_Fe4S4"/>
    <property type="match status" value="1"/>
</dbReference>
<dbReference type="GO" id="GO:0043546">
    <property type="term" value="F:molybdopterin cofactor binding"/>
    <property type="evidence" value="ECO:0007669"/>
    <property type="project" value="InterPro"/>
</dbReference>
<keyword evidence="8" id="KW-1185">Reference proteome</keyword>
<evidence type="ECO:0000256" key="4">
    <source>
        <dbReference type="ARBA" id="ARBA00023014"/>
    </source>
</evidence>
<keyword evidence="4" id="KW-0411">Iron-sulfur</keyword>
<dbReference type="CDD" id="cd00508">
    <property type="entry name" value="MopB_CT_Fdh-Nap-like"/>
    <property type="match status" value="1"/>
</dbReference>
<accession>A0A934VPJ4</accession>
<feature type="domain" description="4Fe-4S Mo/W bis-MGD-type" evidence="6">
    <location>
        <begin position="33"/>
        <end position="89"/>
    </location>
</feature>
<dbReference type="SUPFAM" id="SSF53706">
    <property type="entry name" value="Formate dehydrogenase/DMSO reductase, domains 1-3"/>
    <property type="match status" value="1"/>
</dbReference>
<dbReference type="GO" id="GO:0051539">
    <property type="term" value="F:4 iron, 4 sulfur cluster binding"/>
    <property type="evidence" value="ECO:0007669"/>
    <property type="project" value="UniProtKB-KW"/>
</dbReference>
<evidence type="ECO:0000313" key="8">
    <source>
        <dbReference type="Proteomes" id="UP000617628"/>
    </source>
</evidence>
<dbReference type="Gene3D" id="3.40.50.740">
    <property type="match status" value="1"/>
</dbReference>
<dbReference type="AlphaFoldDB" id="A0A934VPJ4"/>
<feature type="region of interest" description="Disordered" evidence="5">
    <location>
        <begin position="732"/>
        <end position="757"/>
    </location>
</feature>